<sequence>MSPLPLRFPHRPALFRLACALGIAVLAGCSSAAPEPPLLQLQELTSTPRCSADMHCRTLPVGARACGGPSRYLVWSTLVNREEELKALAAQVTAQEKARNAASGRMSTCEMLVDPGARCDFAIGQCVAGGGASVRQGSPSQ</sequence>
<dbReference type="PROSITE" id="PS51257">
    <property type="entry name" value="PROKAR_LIPOPROTEIN"/>
    <property type="match status" value="1"/>
</dbReference>
<evidence type="ECO:0000313" key="3">
    <source>
        <dbReference type="Proteomes" id="UP000430120"/>
    </source>
</evidence>
<comment type="caution">
    <text evidence="2">The sequence shown here is derived from an EMBL/GenBank/DDBJ whole genome shotgun (WGS) entry which is preliminary data.</text>
</comment>
<gene>
    <name evidence="2" type="ORF">F7Q92_14225</name>
</gene>
<dbReference type="RefSeq" id="WP_151124788.1">
    <property type="nucleotide sequence ID" value="NZ_CP088081.1"/>
</dbReference>
<evidence type="ECO:0000256" key="1">
    <source>
        <dbReference type="SAM" id="SignalP"/>
    </source>
</evidence>
<accession>A0A643F9U1</accession>
<dbReference type="OrthoDB" id="8703681at2"/>
<dbReference type="AlphaFoldDB" id="A0A643F9U1"/>
<reference evidence="2 3" key="1">
    <citation type="submission" date="2019-09" db="EMBL/GenBank/DDBJ databases">
        <title>Draft genome sequences of 48 bacterial type strains from the CCUG.</title>
        <authorList>
            <person name="Tunovic T."/>
            <person name="Pineiro-Iglesias B."/>
            <person name="Unosson C."/>
            <person name="Inganas E."/>
            <person name="Ohlen M."/>
            <person name="Cardew S."/>
            <person name="Jensie-Markopoulos S."/>
            <person name="Salva-Serra F."/>
            <person name="Jaen-Luchoro D."/>
            <person name="Karlsson R."/>
            <person name="Svensson-Stadler L."/>
            <person name="Chun J."/>
            <person name="Moore E."/>
        </authorList>
    </citation>
    <scope>NUCLEOTIDE SEQUENCE [LARGE SCALE GENOMIC DNA]</scope>
    <source>
        <strain evidence="2 3">CCUG 30977</strain>
    </source>
</reference>
<protein>
    <recommendedName>
        <fullName evidence="4">DUF4189 domain-containing protein</fullName>
    </recommendedName>
</protein>
<evidence type="ECO:0008006" key="4">
    <source>
        <dbReference type="Google" id="ProtNLM"/>
    </source>
</evidence>
<evidence type="ECO:0000313" key="2">
    <source>
        <dbReference type="EMBL" id="KAB0579911.1"/>
    </source>
</evidence>
<organism evidence="2 3">
    <name type="scientific">Ideonella dechloratans</name>
    <dbReference type="NCBI Taxonomy" id="36863"/>
    <lineage>
        <taxon>Bacteria</taxon>
        <taxon>Pseudomonadati</taxon>
        <taxon>Pseudomonadota</taxon>
        <taxon>Betaproteobacteria</taxon>
        <taxon>Burkholderiales</taxon>
        <taxon>Sphaerotilaceae</taxon>
        <taxon>Ideonella</taxon>
    </lineage>
</organism>
<name>A0A643F9U1_IDEDE</name>
<keyword evidence="3" id="KW-1185">Reference proteome</keyword>
<dbReference type="EMBL" id="VZPB01000035">
    <property type="protein sequence ID" value="KAB0579911.1"/>
    <property type="molecule type" value="Genomic_DNA"/>
</dbReference>
<feature type="chain" id="PRO_5025033636" description="DUF4189 domain-containing protein" evidence="1">
    <location>
        <begin position="33"/>
        <end position="141"/>
    </location>
</feature>
<dbReference type="Proteomes" id="UP000430120">
    <property type="component" value="Unassembled WGS sequence"/>
</dbReference>
<proteinExistence type="predicted"/>
<keyword evidence="1" id="KW-0732">Signal</keyword>
<feature type="signal peptide" evidence="1">
    <location>
        <begin position="1"/>
        <end position="32"/>
    </location>
</feature>